<dbReference type="Proteomes" id="UP000009170">
    <property type="component" value="Unassembled WGS sequence"/>
</dbReference>
<keyword evidence="1" id="KW-0812">Transmembrane</keyword>
<reference evidence="2 3" key="2">
    <citation type="journal article" date="2014" name="BMC Genomics">
        <title>An improved genome of the model marine alga Ostreococcus tauri unfolds by assessing Illumina de novo assemblies.</title>
        <authorList>
            <person name="Blanc-Mathieu R."/>
            <person name="Verhelst B."/>
            <person name="Derelle E."/>
            <person name="Rombauts S."/>
            <person name="Bouget F.Y."/>
            <person name="Carre I."/>
            <person name="Chateau A."/>
            <person name="Eyre-Walker A."/>
            <person name="Grimsley N."/>
            <person name="Moreau H."/>
            <person name="Piegu B."/>
            <person name="Rivals E."/>
            <person name="Schackwitz W."/>
            <person name="Van de Peer Y."/>
            <person name="Piganeau G."/>
        </authorList>
    </citation>
    <scope>NUCLEOTIDE SEQUENCE [LARGE SCALE GENOMIC DNA]</scope>
    <source>
        <strain evidence="3">OTTH 0595 / CCAP 157/2 / RCC745</strain>
    </source>
</reference>
<dbReference type="PANTHER" id="PTHR32251">
    <property type="entry name" value="3-OXO-5-ALPHA-STEROID 4-DEHYDROGENASE"/>
    <property type="match status" value="1"/>
</dbReference>
<dbReference type="FunCoup" id="A0A090LYR9">
    <property type="interactions" value="53"/>
</dbReference>
<dbReference type="EMBL" id="CAID01000003">
    <property type="protein sequence ID" value="CEF97160.1"/>
    <property type="molecule type" value="Genomic_DNA"/>
</dbReference>
<protein>
    <submittedName>
        <fullName evidence="2">3-oxo-5-alpha-steroid 4-dehydrogenase,C-terminal</fullName>
    </submittedName>
</protein>
<dbReference type="Pfam" id="PF06966">
    <property type="entry name" value="DUF1295"/>
    <property type="match status" value="1"/>
</dbReference>
<dbReference type="GeneID" id="9833858"/>
<evidence type="ECO:0000313" key="3">
    <source>
        <dbReference type="Proteomes" id="UP000009170"/>
    </source>
</evidence>
<name>A0A090LYR9_OSTTA</name>
<keyword evidence="1" id="KW-1133">Transmembrane helix</keyword>
<feature type="transmembrane region" description="Helical" evidence="1">
    <location>
        <begin position="71"/>
        <end position="89"/>
    </location>
</feature>
<dbReference type="RefSeq" id="XP_003078219.2">
    <property type="nucleotide sequence ID" value="XM_003078171.2"/>
</dbReference>
<dbReference type="OrthoDB" id="67965at2759"/>
<feature type="transmembrane region" description="Helical" evidence="1">
    <location>
        <begin position="46"/>
        <end position="65"/>
    </location>
</feature>
<evidence type="ECO:0000256" key="1">
    <source>
        <dbReference type="SAM" id="Phobius"/>
    </source>
</evidence>
<dbReference type="Gene3D" id="1.20.120.1630">
    <property type="match status" value="1"/>
</dbReference>
<reference evidence="3" key="1">
    <citation type="journal article" date="2006" name="Proc. Natl. Acad. Sci. U.S.A.">
        <title>Genome analysis of the smallest free-living eukaryote Ostreococcus tauri unveils many unique features.</title>
        <authorList>
            <person name="Derelle E."/>
            <person name="Ferraz C."/>
            <person name="Rombauts S."/>
            <person name="Rouze P."/>
            <person name="Worden A.Z."/>
            <person name="Robbens S."/>
            <person name="Partensky F."/>
            <person name="Degroeve S."/>
            <person name="Echeynie S."/>
            <person name="Cooke R."/>
            <person name="Saeys Y."/>
            <person name="Wuyts J."/>
            <person name="Jabbari K."/>
            <person name="Bowler C."/>
            <person name="Panaud O."/>
            <person name="Piegu B."/>
            <person name="Ball S.G."/>
            <person name="Ral J.-P."/>
            <person name="Bouget F.-Y."/>
            <person name="Piganeau G."/>
            <person name="De Baets B."/>
            <person name="Picard A."/>
            <person name="Delseny M."/>
            <person name="Demaille J."/>
            <person name="Van de Peer Y."/>
            <person name="Moreau H."/>
        </authorList>
    </citation>
    <scope>NUCLEOTIDE SEQUENCE [LARGE SCALE GENOMIC DNA]</scope>
    <source>
        <strain evidence="3">OTTH 0595 / CCAP 157/2 / RCC745</strain>
    </source>
</reference>
<dbReference type="AlphaFoldDB" id="A0A090LYR9"/>
<dbReference type="KEGG" id="ota:OT_ostta03g03080"/>
<keyword evidence="1" id="KW-0472">Membrane</keyword>
<feature type="transmembrane region" description="Helical" evidence="1">
    <location>
        <begin position="110"/>
        <end position="131"/>
    </location>
</feature>
<dbReference type="InterPro" id="IPR010721">
    <property type="entry name" value="UstE-like"/>
</dbReference>
<gene>
    <name evidence="2" type="ORF">OT_ostta03g03080</name>
</gene>
<feature type="transmembrane region" description="Helical" evidence="1">
    <location>
        <begin position="12"/>
        <end position="34"/>
    </location>
</feature>
<keyword evidence="3" id="KW-1185">Reference proteome</keyword>
<sequence length="273" mass="29661">MGHALDWIPGGAVQSSLLGAAVVDFGIQLVGWAAASAMKTEKFYDVLGSVAFASTAAMTLGGSVMLPRQKLVSGLVLAWTARLGIFLGARAHRDGGDSRFDGVKDKPATFAVYWFLQGVWVWVTSLPAYLVNGSPGQLRELNGGDWALLAIWCFGFAFEVVSDVQKFIFKSDRKNKGKFIKHGLWSLSRHPNYFGEIVMWASVAGIAANGLAESNPGRAIGAFASPLFVTFLLTKMSGIPILERMGDERWGSDEDYKMYKKTTPVLIPKFPGM</sequence>
<proteinExistence type="predicted"/>
<feature type="transmembrane region" description="Helical" evidence="1">
    <location>
        <begin position="146"/>
        <end position="169"/>
    </location>
</feature>
<dbReference type="PROSITE" id="PS50244">
    <property type="entry name" value="S5A_REDUCTASE"/>
    <property type="match status" value="1"/>
</dbReference>
<dbReference type="InParanoid" id="A0A090LYR9"/>
<comment type="caution">
    <text evidence="2">The sequence shown here is derived from an EMBL/GenBank/DDBJ whole genome shotgun (WGS) entry which is preliminary data.</text>
</comment>
<dbReference type="PANTHER" id="PTHR32251:SF17">
    <property type="entry name" value="STEROID 5-ALPHA REDUCTASE C-TERMINAL DOMAIN-CONTAINING PROTEIN"/>
    <property type="match status" value="1"/>
</dbReference>
<evidence type="ECO:0000313" key="2">
    <source>
        <dbReference type="EMBL" id="CEF97160.1"/>
    </source>
</evidence>
<organism evidence="2 3">
    <name type="scientific">Ostreococcus tauri</name>
    <name type="common">Marine green alga</name>
    <dbReference type="NCBI Taxonomy" id="70448"/>
    <lineage>
        <taxon>Eukaryota</taxon>
        <taxon>Viridiplantae</taxon>
        <taxon>Chlorophyta</taxon>
        <taxon>Mamiellophyceae</taxon>
        <taxon>Mamiellales</taxon>
        <taxon>Bathycoccaceae</taxon>
        <taxon>Ostreococcus</taxon>
    </lineage>
</organism>
<accession>A0A090LYR9</accession>
<dbReference type="GO" id="GO:0016020">
    <property type="term" value="C:membrane"/>
    <property type="evidence" value="ECO:0007669"/>
    <property type="project" value="TreeGrafter"/>
</dbReference>